<dbReference type="Proteomes" id="UP000005239">
    <property type="component" value="Unassembled WGS sequence"/>
</dbReference>
<accession>A0A2A6CF49</accession>
<evidence type="ECO:0000313" key="2">
    <source>
        <dbReference type="Proteomes" id="UP000005239"/>
    </source>
</evidence>
<sequence>MKRIITCLLLLMCSLGAAVEESNLPLFTIDKLTIENYDKVKNPMSFTNREVGRVVIAQFSSGTKYLMRVDPIEYCSHYIICTVLNTGEEGKQCKDIAKKLIVYPHLSIISNANDIVHIGTIGNSKEKDTGATIFAHNGDAYETIDIRPFPLGKAGGDSRTHFGPLFRKFPGGADADDCKKKENVALYTNDTSAQCPFTHEWMGFARWPPVKDKEVYNKNFWKSPIYHYTLQKGTGKSCGQHIMDENDKVNDAHTSRQPYQIDIEIDDVFIPNLVVENSRCFGFALVFGEELTTDAKITLSPDRTFEFYPASMMFLAPDSDKIRALRVSRAALRKIRISFFKKDEKNHSDKRYTQNFAIVEYAFLNDNIAGVREYIPLTKDDFDKYKTVTLFQEGFCNVRVLNVNHPGERCWSIAGCEVMKRRN</sequence>
<evidence type="ECO:0000313" key="1">
    <source>
        <dbReference type="EnsemblMetazoa" id="PPA00561.1"/>
    </source>
</evidence>
<keyword evidence="2" id="KW-1185">Reference proteome</keyword>
<organism evidence="1 2">
    <name type="scientific">Pristionchus pacificus</name>
    <name type="common">Parasitic nematode worm</name>
    <dbReference type="NCBI Taxonomy" id="54126"/>
    <lineage>
        <taxon>Eukaryota</taxon>
        <taxon>Metazoa</taxon>
        <taxon>Ecdysozoa</taxon>
        <taxon>Nematoda</taxon>
        <taxon>Chromadorea</taxon>
        <taxon>Rhabditida</taxon>
        <taxon>Rhabditina</taxon>
        <taxon>Diplogasteromorpha</taxon>
        <taxon>Diplogasteroidea</taxon>
        <taxon>Neodiplogasteridae</taxon>
        <taxon>Pristionchus</taxon>
    </lineage>
</organism>
<protein>
    <submittedName>
        <fullName evidence="1">Uncharacterized protein</fullName>
    </submittedName>
</protein>
<name>A0A2A6CF49_PRIPA</name>
<gene>
    <name evidence="1" type="primary">WBGene00090115</name>
</gene>
<proteinExistence type="predicted"/>
<reference evidence="2" key="1">
    <citation type="journal article" date="2008" name="Nat. Genet.">
        <title>The Pristionchus pacificus genome provides a unique perspective on nematode lifestyle and parasitism.</title>
        <authorList>
            <person name="Dieterich C."/>
            <person name="Clifton S.W."/>
            <person name="Schuster L.N."/>
            <person name="Chinwalla A."/>
            <person name="Delehaunty K."/>
            <person name="Dinkelacker I."/>
            <person name="Fulton L."/>
            <person name="Fulton R."/>
            <person name="Godfrey J."/>
            <person name="Minx P."/>
            <person name="Mitreva M."/>
            <person name="Roeseler W."/>
            <person name="Tian H."/>
            <person name="Witte H."/>
            <person name="Yang S.P."/>
            <person name="Wilson R.K."/>
            <person name="Sommer R.J."/>
        </authorList>
    </citation>
    <scope>NUCLEOTIDE SEQUENCE [LARGE SCALE GENOMIC DNA]</scope>
    <source>
        <strain evidence="2">PS312</strain>
    </source>
</reference>
<dbReference type="AlphaFoldDB" id="A0A2A6CF49"/>
<dbReference type="EnsemblMetazoa" id="PPA00561.1">
    <property type="protein sequence ID" value="PPA00561.1"/>
    <property type="gene ID" value="WBGene00090115"/>
</dbReference>
<reference evidence="1" key="2">
    <citation type="submission" date="2022-06" db="UniProtKB">
        <authorList>
            <consortium name="EnsemblMetazoa"/>
        </authorList>
    </citation>
    <scope>IDENTIFICATION</scope>
    <source>
        <strain evidence="1">PS312</strain>
    </source>
</reference>
<accession>A0A8R1Y6C4</accession>